<dbReference type="Proteomes" id="UP001447516">
    <property type="component" value="Unassembled WGS sequence"/>
</dbReference>
<name>A0ABV0B3G4_9ACTN</name>
<evidence type="ECO:0000313" key="1">
    <source>
        <dbReference type="EMBL" id="MEN3540510.1"/>
    </source>
</evidence>
<evidence type="ECO:0000313" key="2">
    <source>
        <dbReference type="Proteomes" id="UP001447516"/>
    </source>
</evidence>
<sequence>MRSFIALLYEEDSEVFTLRRSGRALAVAGAAVVLALSGGPAQAADVLAPDEIAMSANVTHVANVPTPAALAGTINTDMAFQGDYAYVGNYGGFTIFDIRNPRQPAVVSSVVCPGSQMDMSVYGDLLFGSVDSSRNNDSCSSTGQAASVKESWEGVRIFDVSDKSNPKYIKSVETNCGSHTHTLVPDRRGKNVYIYVSSYSPSEDFPDCRPPHDLISIIKVPLKNPTAASVVATPVLFPDGGNPGDGQSYPYGTFATTGCHDITAYPEKGIAAGACMGDGILMDIRDPEHPKVLDVVRDDENFAFWHSVTFNNEGTKVVFTDELGGGGAATCNEAIGPNRGADAVYDITRGNKLVFKSYFKIGRYQDDTENCVAHNGSLIPVKGRDIMVQAWYQGGVSIWDFTDSAHPQEIGFFERGPWSQPLSGGFWSAYYYNGYIYGSDFNKGFDVLRINDPRTNQANSVKMDILNVQSQGSYREHGRR</sequence>
<protein>
    <recommendedName>
        <fullName evidence="3">LVIVD repeat-containing protein</fullName>
    </recommendedName>
</protein>
<dbReference type="InterPro" id="IPR013211">
    <property type="entry name" value="LVIVD"/>
</dbReference>
<dbReference type="EMBL" id="JBDJAW010000052">
    <property type="protein sequence ID" value="MEN3540510.1"/>
    <property type="molecule type" value="Genomic_DNA"/>
</dbReference>
<comment type="caution">
    <text evidence="1">The sequence shown here is derived from an EMBL/GenBank/DDBJ whole genome shotgun (WGS) entry which is preliminary data.</text>
</comment>
<reference evidence="1 2" key="1">
    <citation type="submission" date="2024-05" db="EMBL/GenBank/DDBJ databases">
        <title>Microbispora sp.ZYX-F-249.</title>
        <authorList>
            <person name="Xie H."/>
        </authorList>
    </citation>
    <scope>NUCLEOTIDE SEQUENCE [LARGE SCALE GENOMIC DNA]</scope>
    <source>
        <strain evidence="1 2">ZYX-F-249</strain>
    </source>
</reference>
<dbReference type="Pfam" id="PF08309">
    <property type="entry name" value="LVIVD"/>
    <property type="match status" value="2"/>
</dbReference>
<proteinExistence type="predicted"/>
<organism evidence="1 2">
    <name type="scientific">Microbispora maris</name>
    <dbReference type="NCBI Taxonomy" id="3144104"/>
    <lineage>
        <taxon>Bacteria</taxon>
        <taxon>Bacillati</taxon>
        <taxon>Actinomycetota</taxon>
        <taxon>Actinomycetes</taxon>
        <taxon>Streptosporangiales</taxon>
        <taxon>Streptosporangiaceae</taxon>
        <taxon>Microbispora</taxon>
    </lineage>
</organism>
<dbReference type="SUPFAM" id="SSF75011">
    <property type="entry name" value="3-carboxy-cis,cis-mucoante lactonizing enzyme"/>
    <property type="match status" value="1"/>
</dbReference>
<gene>
    <name evidence="1" type="ORF">AAH991_35730</name>
</gene>
<evidence type="ECO:0008006" key="3">
    <source>
        <dbReference type="Google" id="ProtNLM"/>
    </source>
</evidence>
<accession>A0ABV0B3G4</accession>
<keyword evidence="2" id="KW-1185">Reference proteome</keyword>